<gene>
    <name evidence="9" type="ORF">AQI95_17850</name>
</gene>
<dbReference type="RefSeq" id="WP_067124023.1">
    <property type="nucleotide sequence ID" value="NZ_JBFACD010000044.1"/>
</dbReference>
<proteinExistence type="inferred from homology"/>
<keyword evidence="4 7" id="KW-0812">Transmembrane</keyword>
<dbReference type="InterPro" id="IPR044049">
    <property type="entry name" value="EccD_transm"/>
</dbReference>
<feature type="domain" description="EccD-like transmembrane" evidence="8">
    <location>
        <begin position="119"/>
        <end position="447"/>
    </location>
</feature>
<feature type="transmembrane region" description="Helical" evidence="7">
    <location>
        <begin position="122"/>
        <end position="139"/>
    </location>
</feature>
<reference evidence="9 10" key="1">
    <citation type="submission" date="2015-10" db="EMBL/GenBank/DDBJ databases">
        <title>Draft genome sequence of Streptomyces yokosukanensis DSM 40224, type strain for the species Streptomyces yokosukanensis.</title>
        <authorList>
            <person name="Ruckert C."/>
            <person name="Winkler A."/>
            <person name="Kalinowski J."/>
            <person name="Kampfer P."/>
            <person name="Glaeser S."/>
        </authorList>
    </citation>
    <scope>NUCLEOTIDE SEQUENCE [LARGE SCALE GENOMIC DNA]</scope>
    <source>
        <strain evidence="9 10">DSM 40224</strain>
    </source>
</reference>
<organism evidence="9 10">
    <name type="scientific">Streptomyces yokosukanensis</name>
    <dbReference type="NCBI Taxonomy" id="67386"/>
    <lineage>
        <taxon>Bacteria</taxon>
        <taxon>Bacillati</taxon>
        <taxon>Actinomycetota</taxon>
        <taxon>Actinomycetes</taxon>
        <taxon>Kitasatosporales</taxon>
        <taxon>Streptomycetaceae</taxon>
        <taxon>Streptomyces</taxon>
    </lineage>
</organism>
<feature type="transmembrane region" description="Helical" evidence="7">
    <location>
        <begin position="428"/>
        <end position="447"/>
    </location>
</feature>
<feature type="transmembrane region" description="Helical" evidence="7">
    <location>
        <begin position="231"/>
        <end position="252"/>
    </location>
</feature>
<dbReference type="STRING" id="67386.AQI95_17850"/>
<keyword evidence="6 7" id="KW-0472">Membrane</keyword>
<dbReference type="EMBL" id="LMWN01000021">
    <property type="protein sequence ID" value="KUN05323.1"/>
    <property type="molecule type" value="Genomic_DNA"/>
</dbReference>
<comment type="subcellular location">
    <subcellularLocation>
        <location evidence="1">Cell membrane</location>
        <topology evidence="1">Multi-pass membrane protein</topology>
    </subcellularLocation>
</comment>
<sequence length="451" mass="46230">MVSTATTSRTHLSRVTLVGERRRADIVLPSDTPIGQLLPDILQLLDDRAASRPMTRQLITSDGSVLPQEATLSSAGVPDGAVLQLVRAHAAPPAPVVHDVTDQVADDLDLRAWRWRPAARRASAGVATVVFAVAAALLARREFTLESVTAVLAAVTVVFLIAGALVSKIGDGNRGLATALLLASGGLGLLAAWTAADAYGWSGPARLAAVVAALVLTLVLLAYCSPLGRGALLGAGATASIALVWEAVAAVQDRSDRLGAVMAVFSVVLLGLLPRLALMASGLTGLDDRRSAGASVSRHQVANALAATHRGLALATIATVVSAAAGGWLLTTSGRPTAWTVALTSLTAVVLLSRARAFPLVAEVVALFGGAALLVVRLAVEWVDHAGGAGALVLLCVAGALPLLVLAVQPPEHVQVRLRRIGDLIESVGVIGLFPLAVGVFGIYGQLLNKF</sequence>
<evidence type="ECO:0000313" key="10">
    <source>
        <dbReference type="Proteomes" id="UP000053127"/>
    </source>
</evidence>
<feature type="transmembrane region" description="Helical" evidence="7">
    <location>
        <begin position="207"/>
        <end position="224"/>
    </location>
</feature>
<feature type="transmembrane region" description="Helical" evidence="7">
    <location>
        <begin position="175"/>
        <end position="195"/>
    </location>
</feature>
<evidence type="ECO:0000256" key="5">
    <source>
        <dbReference type="ARBA" id="ARBA00022989"/>
    </source>
</evidence>
<protein>
    <submittedName>
        <fullName evidence="9">Type VII secretion integral membrane protein EccD</fullName>
    </submittedName>
</protein>
<dbReference type="InterPro" id="IPR024962">
    <property type="entry name" value="YukD-like"/>
</dbReference>
<evidence type="ECO:0000256" key="1">
    <source>
        <dbReference type="ARBA" id="ARBA00004651"/>
    </source>
</evidence>
<evidence type="ECO:0000313" key="9">
    <source>
        <dbReference type="EMBL" id="KUN05323.1"/>
    </source>
</evidence>
<feature type="transmembrane region" description="Helical" evidence="7">
    <location>
        <begin position="386"/>
        <end position="408"/>
    </location>
</feature>
<dbReference type="NCBIfam" id="TIGR03920">
    <property type="entry name" value="T7SS_EccD"/>
    <property type="match status" value="1"/>
</dbReference>
<dbReference type="Pfam" id="PF19053">
    <property type="entry name" value="EccD"/>
    <property type="match status" value="1"/>
</dbReference>
<feature type="transmembrane region" description="Helical" evidence="7">
    <location>
        <begin position="360"/>
        <end position="380"/>
    </location>
</feature>
<evidence type="ECO:0000256" key="6">
    <source>
        <dbReference type="ARBA" id="ARBA00023136"/>
    </source>
</evidence>
<feature type="transmembrane region" description="Helical" evidence="7">
    <location>
        <begin position="145"/>
        <end position="166"/>
    </location>
</feature>
<keyword evidence="10" id="KW-1185">Reference proteome</keyword>
<dbReference type="InterPro" id="IPR006707">
    <property type="entry name" value="T7SS_EccD"/>
</dbReference>
<evidence type="ECO:0000259" key="8">
    <source>
        <dbReference type="Pfam" id="PF19053"/>
    </source>
</evidence>
<feature type="transmembrane region" description="Helical" evidence="7">
    <location>
        <begin position="258"/>
        <end position="280"/>
    </location>
</feature>
<feature type="transmembrane region" description="Helical" evidence="7">
    <location>
        <begin position="312"/>
        <end position="330"/>
    </location>
</feature>
<dbReference type="Pfam" id="PF08817">
    <property type="entry name" value="YukD"/>
    <property type="match status" value="1"/>
</dbReference>
<comment type="similarity">
    <text evidence="2">Belongs to the EccD/Snm4 family.</text>
</comment>
<dbReference type="OrthoDB" id="3326149at2"/>
<evidence type="ECO:0000256" key="3">
    <source>
        <dbReference type="ARBA" id="ARBA00022475"/>
    </source>
</evidence>
<comment type="caution">
    <text evidence="9">The sequence shown here is derived from an EMBL/GenBank/DDBJ whole genome shotgun (WGS) entry which is preliminary data.</text>
</comment>
<evidence type="ECO:0000256" key="4">
    <source>
        <dbReference type="ARBA" id="ARBA00022692"/>
    </source>
</evidence>
<evidence type="ECO:0000256" key="2">
    <source>
        <dbReference type="ARBA" id="ARBA00006162"/>
    </source>
</evidence>
<dbReference type="Proteomes" id="UP000053127">
    <property type="component" value="Unassembled WGS sequence"/>
</dbReference>
<evidence type="ECO:0000256" key="7">
    <source>
        <dbReference type="SAM" id="Phobius"/>
    </source>
</evidence>
<feature type="transmembrane region" description="Helical" evidence="7">
    <location>
        <begin position="336"/>
        <end position="353"/>
    </location>
</feature>
<keyword evidence="3" id="KW-1003">Cell membrane</keyword>
<name>A0A124HFY6_9ACTN</name>
<accession>A0A124HFY6</accession>
<dbReference type="Gene3D" id="3.10.20.90">
    <property type="entry name" value="Phosphatidylinositol 3-kinase Catalytic Subunit, Chain A, domain 1"/>
    <property type="match status" value="1"/>
</dbReference>
<dbReference type="AlphaFoldDB" id="A0A124HFY6"/>
<dbReference type="GO" id="GO:0005886">
    <property type="term" value="C:plasma membrane"/>
    <property type="evidence" value="ECO:0007669"/>
    <property type="project" value="UniProtKB-SubCell"/>
</dbReference>
<keyword evidence="5 7" id="KW-1133">Transmembrane helix</keyword>